<keyword evidence="2" id="KW-0677">Repeat</keyword>
<dbReference type="Pfam" id="PF24883">
    <property type="entry name" value="NPHP3_N"/>
    <property type="match status" value="1"/>
</dbReference>
<organism evidence="6 7">
    <name type="scientific">Gibberella moniliformis (strain M3125 / FGSC 7600)</name>
    <name type="common">Maize ear and stalk rot fungus</name>
    <name type="synonym">Fusarium verticillioides</name>
    <dbReference type="NCBI Taxonomy" id="334819"/>
    <lineage>
        <taxon>Eukaryota</taxon>
        <taxon>Fungi</taxon>
        <taxon>Dikarya</taxon>
        <taxon>Ascomycota</taxon>
        <taxon>Pezizomycotina</taxon>
        <taxon>Sordariomycetes</taxon>
        <taxon>Hypocreomycetidae</taxon>
        <taxon>Hypocreales</taxon>
        <taxon>Nectriaceae</taxon>
        <taxon>Fusarium</taxon>
        <taxon>Fusarium fujikuroi species complex</taxon>
    </lineage>
</organism>
<dbReference type="Gene3D" id="2.130.10.10">
    <property type="entry name" value="YVTN repeat-like/Quinoprotein amine dehydrogenase"/>
    <property type="match status" value="2"/>
</dbReference>
<dbReference type="InterPro" id="IPR020472">
    <property type="entry name" value="WD40_PAC1"/>
</dbReference>
<evidence type="ECO:0000256" key="3">
    <source>
        <dbReference type="PROSITE-ProRule" id="PRU00221"/>
    </source>
</evidence>
<evidence type="ECO:0000256" key="2">
    <source>
        <dbReference type="ARBA" id="ARBA00022737"/>
    </source>
</evidence>
<dbReference type="PROSITE" id="PS50837">
    <property type="entry name" value="NACHT"/>
    <property type="match status" value="1"/>
</dbReference>
<sequence length="1084" mass="121542">MKRAASSSSRGARSKFRGQGVSHSGSGDFTVGRDLIIGGNSHYSQDDRVLAELRSTDPSVDKDRIERTKGDLRSESYGWIFHNAEFQQWRDDDQNRLLWIRGDPGKGKTMLLCGVINELEKQVTDSALLSYFFCQATDIRLNNATAVVKGLIYLLLYQKRSLIANVRKKFDHVGGQLFEGTNSWDELSRILIAILEDESLQTTFLIIDALDECDTNLDQLLYLIEKVSSLPRAKIIVSSRNWPKINNGLGSTIHKVQLSLELNQEKVSAAVNEWIRYKVGLLAQSKSYDKEMQDTVEEYLVSKAHHTFLWASLVCQQLGKPDVLKRHTYKTLYSFPPGLDSLYERMLDQIDRSDDAGLCKQIIRLMSVAYRPLALVEMVSLVEPLEEFQDDIDSLDEIIKLCGSLLTLQDDVIYFIHQSAKDFLIKTVPDIIYPNGIEYEHRTIFSRSLRSMKSLQRDIYNLDQAGIQIDQVEPPDPDPLAPVCYSCIYWIEHFVNSVPKDSGESGVQDAGQVYDFLEQRFPHWLEALSLLRNISEGIIQMSKLARLTQGWDTQPKLAKLAQDGLRFIRAHRTSIETSPLQTYHSALIFSPTDSIVRRLFRSEEPSVAMYPAMDSEWSACLQTLEGRREPVLCVAFSPDGTQLASGSFDGVVMIWDTTMGQSLRTLEGHGSCVKSVAFLGNCNQLASASQDRTIKLWDTVAGRCTQTLYAHGSNFLSIAFSVKTGLLISASFDGRIMVWDATMKTYLYDLEGHSQSVLSVKFSPNGVYLASASEDETIKVWDPAKRQCLNTLRGHDGSVNSIEFSGDGLQLVSGSGDGTIKVWKLETGQCLRTLHNHGSVVESVAFTLNSMRIASTGRDTDDIKVWDTATGQYLWKHEGHIKGTATLTSNYGEQLALGSYNCTVKLLDAEITPSKMHHSPESHQSKRAQTRDRSVFQVVRLTFSKDGTFLASMTLEYKIKIWNVATRQCLTTNYDLSKKFLLSLSSNSPFPDIDEISLNLEGLCQPGNPISVSSPPPASQGTTHIETPRFPSYAVRDGKWVTRNTHDVLLLPWDYKATAWAVHQSTVAIGCNSGQVLFFQFRTE</sequence>
<name>W7LRU2_GIBM7</name>
<dbReference type="SMART" id="SM00320">
    <property type="entry name" value="WD40"/>
    <property type="match status" value="8"/>
</dbReference>
<reference evidence="6 7" key="1">
    <citation type="journal article" date="2010" name="Nature">
        <title>Comparative genomics reveals mobile pathogenicity chromosomes in Fusarium.</title>
        <authorList>
            <person name="Ma L.J."/>
            <person name="van der Does H.C."/>
            <person name="Borkovich K.A."/>
            <person name="Coleman J.J."/>
            <person name="Daboussi M.J."/>
            <person name="Di Pietro A."/>
            <person name="Dufresne M."/>
            <person name="Freitag M."/>
            <person name="Grabherr M."/>
            <person name="Henrissat B."/>
            <person name="Houterman P.M."/>
            <person name="Kang S."/>
            <person name="Shim W.B."/>
            <person name="Woloshuk C."/>
            <person name="Xie X."/>
            <person name="Xu J.R."/>
            <person name="Antoniw J."/>
            <person name="Baker S.E."/>
            <person name="Bluhm B.H."/>
            <person name="Breakspear A."/>
            <person name="Brown D.W."/>
            <person name="Butchko R.A."/>
            <person name="Chapman S."/>
            <person name="Coulson R."/>
            <person name="Coutinho P.M."/>
            <person name="Danchin E.G."/>
            <person name="Diener A."/>
            <person name="Gale L.R."/>
            <person name="Gardiner D.M."/>
            <person name="Goff S."/>
            <person name="Hammond-Kosack K.E."/>
            <person name="Hilburn K."/>
            <person name="Hua-Van A."/>
            <person name="Jonkers W."/>
            <person name="Kazan K."/>
            <person name="Kodira C.D."/>
            <person name="Koehrsen M."/>
            <person name="Kumar L."/>
            <person name="Lee Y.H."/>
            <person name="Li L."/>
            <person name="Manners J.M."/>
            <person name="Miranda-Saavedra D."/>
            <person name="Mukherjee M."/>
            <person name="Park G."/>
            <person name="Park J."/>
            <person name="Park S.Y."/>
            <person name="Proctor R.H."/>
            <person name="Regev A."/>
            <person name="Ruiz-Roldan M.C."/>
            <person name="Sain D."/>
            <person name="Sakthikumar S."/>
            <person name="Sykes S."/>
            <person name="Schwartz D.C."/>
            <person name="Turgeon B.G."/>
            <person name="Wapinski I."/>
            <person name="Yoder O."/>
            <person name="Young S."/>
            <person name="Zeng Q."/>
            <person name="Zhou S."/>
            <person name="Galagan J."/>
            <person name="Cuomo C.A."/>
            <person name="Kistler H.C."/>
            <person name="Rep M."/>
        </authorList>
    </citation>
    <scope>NUCLEOTIDE SEQUENCE [LARGE SCALE GENOMIC DNA]</scope>
    <source>
        <strain evidence="7">M3125 / FGSC 7600</strain>
    </source>
</reference>
<feature type="repeat" description="WD" evidence="3">
    <location>
        <begin position="666"/>
        <end position="707"/>
    </location>
</feature>
<dbReference type="EMBL" id="DS022244">
    <property type="protein sequence ID" value="EWG41286.1"/>
    <property type="molecule type" value="Genomic_DNA"/>
</dbReference>
<dbReference type="InterPro" id="IPR027417">
    <property type="entry name" value="P-loop_NTPase"/>
</dbReference>
<proteinExistence type="predicted"/>
<keyword evidence="1 3" id="KW-0853">WD repeat</keyword>
<dbReference type="PROSITE" id="PS50082">
    <property type="entry name" value="WD_REPEATS_2"/>
    <property type="match status" value="7"/>
</dbReference>
<evidence type="ECO:0000259" key="5">
    <source>
        <dbReference type="PROSITE" id="PS50837"/>
    </source>
</evidence>
<dbReference type="Pfam" id="PF00400">
    <property type="entry name" value="WD40"/>
    <property type="match status" value="6"/>
</dbReference>
<dbReference type="VEuPathDB" id="FungiDB:FVEG_03427"/>
<dbReference type="GeneID" id="30061570"/>
<dbReference type="InterPro" id="IPR036322">
    <property type="entry name" value="WD40_repeat_dom_sf"/>
</dbReference>
<dbReference type="PANTHER" id="PTHR19848:SF8">
    <property type="entry name" value="F-BOX AND WD REPEAT DOMAIN CONTAINING 7"/>
    <property type="match status" value="1"/>
</dbReference>
<evidence type="ECO:0000313" key="7">
    <source>
        <dbReference type="Proteomes" id="UP000009096"/>
    </source>
</evidence>
<feature type="compositionally biased region" description="Low complexity" evidence="4">
    <location>
        <begin position="1"/>
        <end position="11"/>
    </location>
</feature>
<dbReference type="Gene3D" id="3.40.50.300">
    <property type="entry name" value="P-loop containing nucleotide triphosphate hydrolases"/>
    <property type="match status" value="1"/>
</dbReference>
<dbReference type="EMBL" id="CM000582">
    <property type="protein sequence ID" value="EWG41286.1"/>
    <property type="molecule type" value="Genomic_DNA"/>
</dbReference>
<dbReference type="Proteomes" id="UP000009096">
    <property type="component" value="Chromosome 5"/>
</dbReference>
<dbReference type="eggNOG" id="KOG0274">
    <property type="taxonomic scope" value="Eukaryota"/>
</dbReference>
<dbReference type="SUPFAM" id="SSF50978">
    <property type="entry name" value="WD40 repeat-like"/>
    <property type="match status" value="1"/>
</dbReference>
<feature type="repeat" description="WD" evidence="3">
    <location>
        <begin position="708"/>
        <end position="740"/>
    </location>
</feature>
<dbReference type="KEGG" id="fvr:FVEG_03427"/>
<feature type="repeat" description="WD" evidence="3">
    <location>
        <begin position="792"/>
        <end position="833"/>
    </location>
</feature>
<dbReference type="CDD" id="cd00200">
    <property type="entry name" value="WD40"/>
    <property type="match status" value="1"/>
</dbReference>
<dbReference type="InterPro" id="IPR007111">
    <property type="entry name" value="NACHT_NTPase"/>
</dbReference>
<dbReference type="STRING" id="334819.W7LRU2"/>
<evidence type="ECO:0000313" key="6">
    <source>
        <dbReference type="EMBL" id="EWG41286.1"/>
    </source>
</evidence>
<feature type="repeat" description="WD" evidence="3">
    <location>
        <begin position="750"/>
        <end position="791"/>
    </location>
</feature>
<dbReference type="PROSITE" id="PS50294">
    <property type="entry name" value="WD_REPEATS_REGION"/>
    <property type="match status" value="5"/>
</dbReference>
<feature type="domain" description="NACHT" evidence="5">
    <location>
        <begin position="96"/>
        <end position="240"/>
    </location>
</feature>
<gene>
    <name evidence="6" type="ORF">FVEG_03427</name>
</gene>
<dbReference type="InterPro" id="IPR015943">
    <property type="entry name" value="WD40/YVTN_repeat-like_dom_sf"/>
</dbReference>
<dbReference type="InterPro" id="IPR001680">
    <property type="entry name" value="WD40_rpt"/>
</dbReference>
<feature type="repeat" description="WD" evidence="3">
    <location>
        <begin position="938"/>
        <end position="972"/>
    </location>
</feature>
<feature type="repeat" description="WD" evidence="3">
    <location>
        <begin position="624"/>
        <end position="665"/>
    </location>
</feature>
<feature type="region of interest" description="Disordered" evidence="4">
    <location>
        <begin position="1"/>
        <end position="28"/>
    </location>
</feature>
<keyword evidence="7" id="KW-1185">Reference proteome</keyword>
<feature type="repeat" description="WD" evidence="3">
    <location>
        <begin position="834"/>
        <end position="876"/>
    </location>
</feature>
<dbReference type="OrthoDB" id="538223at2759"/>
<evidence type="ECO:0000256" key="4">
    <source>
        <dbReference type="SAM" id="MobiDB-lite"/>
    </source>
</evidence>
<dbReference type="SUPFAM" id="SSF52540">
    <property type="entry name" value="P-loop containing nucleoside triphosphate hydrolases"/>
    <property type="match status" value="1"/>
</dbReference>
<dbReference type="InterPro" id="IPR056884">
    <property type="entry name" value="NPHP3-like_N"/>
</dbReference>
<dbReference type="PANTHER" id="PTHR19848">
    <property type="entry name" value="WD40 REPEAT PROTEIN"/>
    <property type="match status" value="1"/>
</dbReference>
<accession>W7LRU2</accession>
<dbReference type="AlphaFoldDB" id="W7LRU2"/>
<evidence type="ECO:0000256" key="1">
    <source>
        <dbReference type="ARBA" id="ARBA00022574"/>
    </source>
</evidence>
<dbReference type="PRINTS" id="PR00320">
    <property type="entry name" value="GPROTEINBRPT"/>
</dbReference>
<protein>
    <recommendedName>
        <fullName evidence="5">NACHT domain-containing protein</fullName>
    </recommendedName>
</protein>
<dbReference type="RefSeq" id="XP_018747477.1">
    <property type="nucleotide sequence ID" value="XM_018891041.1"/>
</dbReference>